<feature type="chain" id="PRO_5001619162" evidence="1">
    <location>
        <begin position="19"/>
        <end position="209"/>
    </location>
</feature>
<reference evidence="2 3" key="1">
    <citation type="journal article" date="2014" name="Antonie Van Leeuwenhoek">
        <title>Hyphomonas beringensis sp. nov. and Hyphomonas chukchiensis sp. nov., isolated from surface seawater of the Bering Sea and Chukchi Sea.</title>
        <authorList>
            <person name="Li C."/>
            <person name="Lai Q."/>
            <person name="Li G."/>
            <person name="Dong C."/>
            <person name="Wang J."/>
            <person name="Liao Y."/>
            <person name="Shao Z."/>
        </authorList>
    </citation>
    <scope>NUCLEOTIDE SEQUENCE [LARGE SCALE GENOMIC DNA]</scope>
    <source>
        <strain evidence="2 3">PS728</strain>
    </source>
</reference>
<dbReference type="PATRIC" id="fig|1280954.3.peg.1655"/>
<proteinExistence type="predicted"/>
<evidence type="ECO:0000256" key="1">
    <source>
        <dbReference type="SAM" id="SignalP"/>
    </source>
</evidence>
<dbReference type="Proteomes" id="UP000027100">
    <property type="component" value="Unassembled WGS sequence"/>
</dbReference>
<dbReference type="eggNOG" id="ENOG5033K4X">
    <property type="taxonomic scope" value="Bacteria"/>
</dbReference>
<keyword evidence="3" id="KW-1185">Reference proteome</keyword>
<keyword evidence="2" id="KW-0449">Lipoprotein</keyword>
<dbReference type="AlphaFoldDB" id="A0A062VJV2"/>
<keyword evidence="1" id="KW-0732">Signal</keyword>
<gene>
    <name evidence="2" type="ORF">HPO_08159</name>
</gene>
<accession>A0A062VJV2</accession>
<name>A0A062VJV2_9PROT</name>
<dbReference type="RefSeq" id="WP_051612443.1">
    <property type="nucleotide sequence ID" value="NZ_ARYM01000008.1"/>
</dbReference>
<evidence type="ECO:0000313" key="2">
    <source>
        <dbReference type="EMBL" id="KCZ98858.1"/>
    </source>
</evidence>
<sequence>MKYLTVFLGVLMAGCAHAAEPARIAEEGSPCVADRAALMALDYWEFDQGTEGIRSVMATPGCELVAADLHRDYHAALRARGAPVMITVPNDEEWPISETGEMSILYWHEGQLRAFAGDEEGAAYLFEQSLNTPETSHYGWDEYVRGSIAFLRSDLGALEAAREAMAGKTSPGYGDLNLGVLDGLIACFGRSYKEAYGAPECNRRPGVAP</sequence>
<comment type="caution">
    <text evidence="2">The sequence shown here is derived from an EMBL/GenBank/DDBJ whole genome shotgun (WGS) entry which is preliminary data.</text>
</comment>
<organism evidence="2 3">
    <name type="scientific">Hyphomonas polymorpha PS728</name>
    <dbReference type="NCBI Taxonomy" id="1280954"/>
    <lineage>
        <taxon>Bacteria</taxon>
        <taxon>Pseudomonadati</taxon>
        <taxon>Pseudomonadota</taxon>
        <taxon>Alphaproteobacteria</taxon>
        <taxon>Hyphomonadales</taxon>
        <taxon>Hyphomonadaceae</taxon>
        <taxon>Hyphomonas</taxon>
    </lineage>
</organism>
<dbReference type="OrthoDB" id="7202990at2"/>
<dbReference type="EMBL" id="ARYM01000008">
    <property type="protein sequence ID" value="KCZ98858.1"/>
    <property type="molecule type" value="Genomic_DNA"/>
</dbReference>
<evidence type="ECO:0000313" key="3">
    <source>
        <dbReference type="Proteomes" id="UP000027100"/>
    </source>
</evidence>
<dbReference type="STRING" id="1280954.HPO_08159"/>
<feature type="signal peptide" evidence="1">
    <location>
        <begin position="1"/>
        <end position="18"/>
    </location>
</feature>
<dbReference type="PROSITE" id="PS51257">
    <property type="entry name" value="PROKAR_LIPOPROTEIN"/>
    <property type="match status" value="1"/>
</dbReference>
<protein>
    <submittedName>
        <fullName evidence="2">Putative lipoprotein</fullName>
    </submittedName>
</protein>